<feature type="repeat" description="WD" evidence="5">
    <location>
        <begin position="160"/>
        <end position="201"/>
    </location>
</feature>
<feature type="compositionally biased region" description="Basic and acidic residues" evidence="6">
    <location>
        <begin position="1421"/>
        <end position="1432"/>
    </location>
</feature>
<reference evidence="8" key="1">
    <citation type="submission" date="2022-03" db="EMBL/GenBank/DDBJ databases">
        <authorList>
            <person name="Martin H S."/>
        </authorList>
    </citation>
    <scope>NUCLEOTIDE SEQUENCE</scope>
</reference>
<dbReference type="Gene3D" id="1.20.5.340">
    <property type="match status" value="1"/>
</dbReference>
<feature type="region of interest" description="Disordered" evidence="6">
    <location>
        <begin position="578"/>
        <end position="615"/>
    </location>
</feature>
<feature type="compositionally biased region" description="Basic and acidic residues" evidence="6">
    <location>
        <begin position="912"/>
        <end position="924"/>
    </location>
</feature>
<keyword evidence="9" id="KW-1185">Reference proteome</keyword>
<evidence type="ECO:0000256" key="2">
    <source>
        <dbReference type="ARBA" id="ARBA00022574"/>
    </source>
</evidence>
<dbReference type="PROSITE" id="PS00678">
    <property type="entry name" value="WD_REPEATS_1"/>
    <property type="match status" value="2"/>
</dbReference>
<feature type="compositionally biased region" description="Pro residues" evidence="6">
    <location>
        <begin position="648"/>
        <end position="660"/>
    </location>
</feature>
<dbReference type="Gene3D" id="2.130.10.10">
    <property type="entry name" value="YVTN repeat-like/Quinoprotein amine dehydrogenase"/>
    <property type="match status" value="2"/>
</dbReference>
<dbReference type="PANTHER" id="PTHR19868">
    <property type="entry name" value="RECEPTOR FOR ACTIVATED PROTEIN KINASE C RACK1"/>
    <property type="match status" value="1"/>
</dbReference>
<feature type="compositionally biased region" description="Polar residues" evidence="6">
    <location>
        <begin position="595"/>
        <end position="614"/>
    </location>
</feature>
<dbReference type="InterPro" id="IPR003124">
    <property type="entry name" value="WH2_dom"/>
</dbReference>
<feature type="compositionally biased region" description="Basic and acidic residues" evidence="6">
    <location>
        <begin position="1046"/>
        <end position="1055"/>
    </location>
</feature>
<feature type="compositionally biased region" description="Basic and acidic residues" evidence="6">
    <location>
        <begin position="961"/>
        <end position="976"/>
    </location>
</feature>
<dbReference type="CDD" id="cd22057">
    <property type="entry name" value="WH2_WAVE"/>
    <property type="match status" value="1"/>
</dbReference>
<feature type="compositionally biased region" description="Basic and acidic residues" evidence="6">
    <location>
        <begin position="891"/>
        <end position="903"/>
    </location>
</feature>
<evidence type="ECO:0000256" key="1">
    <source>
        <dbReference type="ARBA" id="ARBA00007253"/>
    </source>
</evidence>
<keyword evidence="3" id="KW-0677">Repeat</keyword>
<evidence type="ECO:0000256" key="4">
    <source>
        <dbReference type="ARBA" id="ARBA00035297"/>
    </source>
</evidence>
<feature type="repeat" description="WD" evidence="5">
    <location>
        <begin position="101"/>
        <end position="133"/>
    </location>
</feature>
<dbReference type="Gene3D" id="6.10.280.150">
    <property type="match status" value="2"/>
</dbReference>
<feature type="domain" description="WH2" evidence="7">
    <location>
        <begin position="773"/>
        <end position="790"/>
    </location>
</feature>
<feature type="repeat" description="WD" evidence="5">
    <location>
        <begin position="201"/>
        <end position="241"/>
    </location>
</feature>
<feature type="region of interest" description="Disordered" evidence="6">
    <location>
        <begin position="1117"/>
        <end position="1160"/>
    </location>
</feature>
<sequence length="1439" mass="159126">MTETLKLRGTLCGHNGWVTQIATNPKYPDMILSSSRDKTLIVWKLTRDETNYGVPQKRLYGHSHFISDVVLSSDGNYALSGSWDKTLRLWDLAAGKTTRRFEDHTKDVLSVAFSVDNRQIVSGSRDKTIKLWNTLAECKYTIQDDVKVWHLTNCKLKINHLGHSGYLNTVTVSPDGSLCASGGKDMKAMLWDLNDGKHLHTLDHNDIITALCFSPNRYWLCAAYGPSIKIWDLESKEMVEELKPEIINQTQNSKADPPQCLSLAWSTDGQTLFAGYSDNIIRVWQVSVSARCSLVRFRPGGTSRQESVYSTRRVIVDFLGWNGDAEQVAGGAAAMPLPKRCVEPVHVSRGTVPERLAVPSELEAVTNGTLANTVRQLSSLSKHAEDMFGELTREATNLAERTNILQARIDRLAIKVTQLDSGVEEVSLQDIQMRKAFRSSRTFQQQLFSRGSMPSAMLATYARCDRPPPLERLNEFRDDGRDARKFYTDPDYFFELWRREMLQDTERIQHDRGKKVRQPRSGGADGRGTRRVRAPHSTRERQKAEAVTRGEHIMAPSQLRHYNIDTHYRAEPLYQTTNVTDGGYRAPQNRPPTSQPARPNSIEIENQQNRQPRLTGNGHVVAEESPYGTAEPIYGGSIAGTPRRARPSVPPPAPPAPPSDEPALLTPTRSALPPPPPPPEGTSPPPMINGASPPHRTALDAHLDQMHAVIGMMSTEESLSPPPPPLAPTPPAPPPAPPAPGGDRPRAPSPAALLRGASALKPPRPAAEPQPDPRSDLLKAIRDGIKLRKVEKRCDENTGRYDTLRGAPAFLDVASILARRVAVELSDTSSGADSDSDDSDQWTEPRAADSGEAVPIKIKEGEQGAAREQPQNDNEPETDKQYVRNSSFLSRDIEAHKTKEPVKRLNPQSPPVKEELRGAEKASEGDTPPTSASPPKRNVPPPLKIVDDKQSKDCSTPVQCKDIKSPPLKKEILSPPMKKEIETVLLKNGSSKLKTSSPNSANEVSPILKKGHSPPPKKEIVTSPPIFKLNRTDSKAEKSSISIKTLKKESIDAKEVPITAEKLSIASGNNDNTKTNEKSNENENSNSENTVVEIKNAEAKPEESNGVGDKIRKFEKAAEDASAGVGRLSRPGSVRGRSRTDRLGSDGKEDFPPPATPFKDNVFFELCAPSDKNTEPRSSHPTLERQQSVTRNSVKLLKWQRSEGSSLEGEKIIHKPEPQKIVKPEFKPMPMPVDVTIRSPSLGAKIADQFPSQGTAFRNVASLDTARTSRDIHKFNEDVNTQNNFKTCKLKNKEKYAVSKGSSYFTRGSEEIWLVKKKDIEEIEERVLDSFRRAGGNLCMRAESMRPSSDSGQSVSFSHATMGRTKRQMYARSESLDPQWAGTRAQTLKRQSSVACTCGHDKKTRAKSAGAEVNPRPRSRSHGDENNQCHVLDKYETLV</sequence>
<dbReference type="InterPro" id="IPR036322">
    <property type="entry name" value="WD40_repeat_dom_sf"/>
</dbReference>
<feature type="region of interest" description="Disordered" evidence="6">
    <location>
        <begin position="628"/>
        <end position="699"/>
    </location>
</feature>
<feature type="compositionally biased region" description="Low complexity" evidence="6">
    <location>
        <begin position="662"/>
        <end position="671"/>
    </location>
</feature>
<feature type="region of interest" description="Disordered" evidence="6">
    <location>
        <begin position="508"/>
        <end position="547"/>
    </location>
</feature>
<feature type="compositionally biased region" description="Polar residues" evidence="6">
    <location>
        <begin position="989"/>
        <end position="1003"/>
    </location>
</feature>
<dbReference type="CDD" id="cd00200">
    <property type="entry name" value="WD40"/>
    <property type="match status" value="1"/>
</dbReference>
<dbReference type="InterPro" id="IPR045223">
    <property type="entry name" value="RACK1-like"/>
</dbReference>
<feature type="compositionally biased region" description="Basic and acidic residues" evidence="6">
    <location>
        <begin position="537"/>
        <end position="547"/>
    </location>
</feature>
<feature type="compositionally biased region" description="Basic and acidic residues" evidence="6">
    <location>
        <begin position="771"/>
        <end position="785"/>
    </location>
</feature>
<dbReference type="Pfam" id="PF00400">
    <property type="entry name" value="WD40"/>
    <property type="match status" value="6"/>
</dbReference>
<gene>
    <name evidence="8" type="ORF">IPOD504_LOCUS4250</name>
</gene>
<evidence type="ECO:0000313" key="8">
    <source>
        <dbReference type="EMBL" id="CAH2043326.1"/>
    </source>
</evidence>
<feature type="region of interest" description="Disordered" evidence="6">
    <location>
        <begin position="1169"/>
        <end position="1188"/>
    </location>
</feature>
<dbReference type="EMBL" id="OW152827">
    <property type="protein sequence ID" value="CAH2043326.1"/>
    <property type="molecule type" value="Genomic_DNA"/>
</dbReference>
<feature type="region of interest" description="Disordered" evidence="6">
    <location>
        <begin position="1399"/>
        <end position="1432"/>
    </location>
</feature>
<dbReference type="PROSITE" id="PS51082">
    <property type="entry name" value="WH2"/>
    <property type="match status" value="1"/>
</dbReference>
<feature type="region of interest" description="Disordered" evidence="6">
    <location>
        <begin position="823"/>
        <end position="976"/>
    </location>
</feature>
<keyword evidence="2 5" id="KW-0853">WD repeat</keyword>
<name>A0ABN8HXR2_9NEOP</name>
<feature type="compositionally biased region" description="Basic and acidic residues" evidence="6">
    <location>
        <begin position="1138"/>
        <end position="1151"/>
    </location>
</feature>
<protein>
    <recommendedName>
        <fullName evidence="4">Small ribosomal subunit protein RACK1</fullName>
    </recommendedName>
</protein>
<dbReference type="InterPro" id="IPR001680">
    <property type="entry name" value="WD40_rpt"/>
</dbReference>
<feature type="compositionally biased region" description="Pro residues" evidence="6">
    <location>
        <begin position="672"/>
        <end position="687"/>
    </location>
</feature>
<evidence type="ECO:0000313" key="9">
    <source>
        <dbReference type="Proteomes" id="UP000837857"/>
    </source>
</evidence>
<dbReference type="PROSITE" id="PS50082">
    <property type="entry name" value="WD_REPEATS_2"/>
    <property type="match status" value="6"/>
</dbReference>
<feature type="repeat" description="WD" evidence="5">
    <location>
        <begin position="59"/>
        <end position="100"/>
    </location>
</feature>
<feature type="repeat" description="WD" evidence="5">
    <location>
        <begin position="262"/>
        <end position="287"/>
    </location>
</feature>
<feature type="repeat" description="WD" evidence="5">
    <location>
        <begin position="11"/>
        <end position="53"/>
    </location>
</feature>
<comment type="similarity">
    <text evidence="1">Belongs to the WD repeat G protein beta family. Ribosomal protein RACK1 subfamily.</text>
</comment>
<proteinExistence type="inferred from homology"/>
<dbReference type="PRINTS" id="PR00320">
    <property type="entry name" value="GPROTEINBRPT"/>
</dbReference>
<dbReference type="Proteomes" id="UP000837857">
    <property type="component" value="Chromosome 15"/>
</dbReference>
<dbReference type="PROSITE" id="PS50294">
    <property type="entry name" value="WD_REPEATS_REGION"/>
    <property type="match status" value="4"/>
</dbReference>
<accession>A0ABN8HXR2</accession>
<evidence type="ECO:0000256" key="6">
    <source>
        <dbReference type="SAM" id="MobiDB-lite"/>
    </source>
</evidence>
<dbReference type="SMART" id="SM00246">
    <property type="entry name" value="WH2"/>
    <property type="match status" value="1"/>
</dbReference>
<feature type="non-terminal residue" evidence="8">
    <location>
        <position position="1439"/>
    </location>
</feature>
<evidence type="ECO:0000259" key="7">
    <source>
        <dbReference type="PROSITE" id="PS51082"/>
    </source>
</evidence>
<dbReference type="InterPro" id="IPR020472">
    <property type="entry name" value="WD40_PAC1"/>
</dbReference>
<feature type="region of interest" description="Disordered" evidence="6">
    <location>
        <begin position="714"/>
        <end position="785"/>
    </location>
</feature>
<feature type="compositionally biased region" description="Polar residues" evidence="6">
    <location>
        <begin position="1179"/>
        <end position="1188"/>
    </location>
</feature>
<dbReference type="InterPro" id="IPR019775">
    <property type="entry name" value="WD40_repeat_CS"/>
</dbReference>
<organism evidence="8 9">
    <name type="scientific">Iphiclides podalirius</name>
    <name type="common">scarce swallowtail</name>
    <dbReference type="NCBI Taxonomy" id="110791"/>
    <lineage>
        <taxon>Eukaryota</taxon>
        <taxon>Metazoa</taxon>
        <taxon>Ecdysozoa</taxon>
        <taxon>Arthropoda</taxon>
        <taxon>Hexapoda</taxon>
        <taxon>Insecta</taxon>
        <taxon>Pterygota</taxon>
        <taxon>Neoptera</taxon>
        <taxon>Endopterygota</taxon>
        <taxon>Lepidoptera</taxon>
        <taxon>Glossata</taxon>
        <taxon>Ditrysia</taxon>
        <taxon>Papilionoidea</taxon>
        <taxon>Papilionidae</taxon>
        <taxon>Papilioninae</taxon>
        <taxon>Iphiclides</taxon>
    </lineage>
</organism>
<dbReference type="SUPFAM" id="SSF50978">
    <property type="entry name" value="WD40 repeat-like"/>
    <property type="match status" value="1"/>
</dbReference>
<dbReference type="SMART" id="SM00320">
    <property type="entry name" value="WD40"/>
    <property type="match status" value="6"/>
</dbReference>
<evidence type="ECO:0000256" key="3">
    <source>
        <dbReference type="ARBA" id="ARBA00022737"/>
    </source>
</evidence>
<feature type="compositionally biased region" description="Pro residues" evidence="6">
    <location>
        <begin position="720"/>
        <end position="740"/>
    </location>
</feature>
<dbReference type="InterPro" id="IPR015943">
    <property type="entry name" value="WD40/YVTN_repeat-like_dom_sf"/>
</dbReference>
<evidence type="ECO:0000256" key="5">
    <source>
        <dbReference type="PROSITE-ProRule" id="PRU00221"/>
    </source>
</evidence>
<feature type="region of interest" description="Disordered" evidence="6">
    <location>
        <begin position="989"/>
        <end position="1090"/>
    </location>
</feature>